<dbReference type="KEGG" id="sct:SCAT_p1570"/>
<evidence type="ECO:0000259" key="1">
    <source>
        <dbReference type="PROSITE" id="PS50995"/>
    </source>
</evidence>
<dbReference type="InterPro" id="IPR036388">
    <property type="entry name" value="WH-like_DNA-bd_sf"/>
</dbReference>
<dbReference type="PRINTS" id="PR00598">
    <property type="entry name" value="HTHMARR"/>
</dbReference>
<dbReference type="HOGENOM" id="CLU_083287_2_6_11"/>
<dbReference type="PANTHER" id="PTHR33164">
    <property type="entry name" value="TRANSCRIPTIONAL REGULATOR, MARR FAMILY"/>
    <property type="match status" value="1"/>
</dbReference>
<dbReference type="SMART" id="SM00347">
    <property type="entry name" value="HTH_MARR"/>
    <property type="match status" value="1"/>
</dbReference>
<name>F8JL71_STREN</name>
<dbReference type="Proteomes" id="UP000007842">
    <property type="component" value="Plasmid pSCATT"/>
</dbReference>
<evidence type="ECO:0000313" key="3">
    <source>
        <dbReference type="Proteomes" id="UP000007842"/>
    </source>
</evidence>
<dbReference type="OrthoDB" id="162531at2"/>
<dbReference type="AlphaFoldDB" id="F8JL71"/>
<dbReference type="EMBL" id="CP003229">
    <property type="protein sequence ID" value="AEW98347.1"/>
    <property type="molecule type" value="Genomic_DNA"/>
</dbReference>
<dbReference type="InterPro" id="IPR000835">
    <property type="entry name" value="HTH_MarR-typ"/>
</dbReference>
<feature type="domain" description="HTH marR-type" evidence="1">
    <location>
        <begin position="12"/>
        <end position="150"/>
    </location>
</feature>
<accession>G8XEG5</accession>
<gene>
    <name evidence="2" type="ordered locus">SCATT_p01540</name>
</gene>
<evidence type="ECO:0000313" key="2">
    <source>
        <dbReference type="EMBL" id="AEW98347.1"/>
    </source>
</evidence>
<sequence length="158" mass="17150">MASTSSGGPVDLPGFFADLVRCETRLYNALNDRLRERHAIVTSQFEFLRFLRDHPGSRVADLATEFAIGIGATSKGADRLEKHGWVIRRPNPADRRSSLLHLTDDGLRLVEAAQETFTETLGELTAATLNSPTGPPAAQALADLRSALERDQIGLPTG</sequence>
<dbReference type="Pfam" id="PF01047">
    <property type="entry name" value="MarR"/>
    <property type="match status" value="1"/>
</dbReference>
<dbReference type="RefSeq" id="WP_014152017.1">
    <property type="nucleotide sequence ID" value="NC_016113.1"/>
</dbReference>
<dbReference type="KEGG" id="scy:SCATT_p01540"/>
<dbReference type="GO" id="GO:0003700">
    <property type="term" value="F:DNA-binding transcription factor activity"/>
    <property type="evidence" value="ECO:0007669"/>
    <property type="project" value="InterPro"/>
</dbReference>
<dbReference type="PROSITE" id="PS50995">
    <property type="entry name" value="HTH_MARR_2"/>
    <property type="match status" value="1"/>
</dbReference>
<dbReference type="InterPro" id="IPR036390">
    <property type="entry name" value="WH_DNA-bd_sf"/>
</dbReference>
<reference evidence="3" key="1">
    <citation type="submission" date="2011-12" db="EMBL/GenBank/DDBJ databases">
        <title>Complete genome sequence of Streptomyces cattleya strain DSM 46488.</title>
        <authorList>
            <person name="Ou H.-Y."/>
            <person name="Li P."/>
            <person name="Zhao C."/>
            <person name="O'Hagan D."/>
            <person name="Deng Z."/>
        </authorList>
    </citation>
    <scope>NUCLEOTIDE SEQUENCE [LARGE SCALE GENOMIC DNA]</scope>
    <source>
        <strain evidence="3">ATCC 35852 / DSM 46488 / JCM 4925 / NBRC 14057 / NRRL 8057</strain>
        <plasmid evidence="3">Plasmid pSCATT</plasmid>
    </source>
</reference>
<organism evidence="2 3">
    <name type="scientific">Streptantibioticus cattleyicolor (strain ATCC 35852 / DSM 46488 / JCM 4925 / NBRC 14057 / NRRL 8057)</name>
    <name type="common">Streptomyces cattleya</name>
    <dbReference type="NCBI Taxonomy" id="1003195"/>
    <lineage>
        <taxon>Bacteria</taxon>
        <taxon>Bacillati</taxon>
        <taxon>Actinomycetota</taxon>
        <taxon>Actinomycetes</taxon>
        <taxon>Kitasatosporales</taxon>
        <taxon>Streptomycetaceae</taxon>
        <taxon>Streptantibioticus</taxon>
    </lineage>
</organism>
<dbReference type="PANTHER" id="PTHR33164:SF94">
    <property type="entry name" value="TRANSCRIPTIONAL REGULATORY PROTEIN-RELATED"/>
    <property type="match status" value="1"/>
</dbReference>
<accession>F8JL71</accession>
<dbReference type="GO" id="GO:0006950">
    <property type="term" value="P:response to stress"/>
    <property type="evidence" value="ECO:0007669"/>
    <property type="project" value="TreeGrafter"/>
</dbReference>
<dbReference type="InterPro" id="IPR039422">
    <property type="entry name" value="MarR/SlyA-like"/>
</dbReference>
<dbReference type="Gene3D" id="1.10.10.10">
    <property type="entry name" value="Winged helix-like DNA-binding domain superfamily/Winged helix DNA-binding domain"/>
    <property type="match status" value="1"/>
</dbReference>
<keyword evidence="3" id="KW-1185">Reference proteome</keyword>
<geneLocation type="plasmid" evidence="2 3">
    <name>pSCATT</name>
</geneLocation>
<dbReference type="PATRIC" id="fig|1003195.11.peg.1523"/>
<protein>
    <submittedName>
        <fullName evidence="2">Transcriptional regulator, MarR family</fullName>
    </submittedName>
</protein>
<proteinExistence type="predicted"/>
<keyword evidence="2" id="KW-0614">Plasmid</keyword>
<dbReference type="SUPFAM" id="SSF46785">
    <property type="entry name" value="Winged helix' DNA-binding domain"/>
    <property type="match status" value="1"/>
</dbReference>